<dbReference type="eggNOG" id="COG2204">
    <property type="taxonomic scope" value="Bacteria"/>
</dbReference>
<evidence type="ECO:0000313" key="5">
    <source>
        <dbReference type="Proteomes" id="UP000006055"/>
    </source>
</evidence>
<keyword evidence="4" id="KW-0238">DNA-binding</keyword>
<keyword evidence="5" id="KW-1185">Reference proteome</keyword>
<name>I4CDB4_DESTA</name>
<evidence type="ECO:0000313" key="4">
    <source>
        <dbReference type="EMBL" id="AFM27555.1"/>
    </source>
</evidence>
<evidence type="ECO:0000256" key="1">
    <source>
        <dbReference type="ARBA" id="ARBA00022553"/>
    </source>
</evidence>
<dbReference type="Pfam" id="PF00072">
    <property type="entry name" value="Response_reg"/>
    <property type="match status" value="1"/>
</dbReference>
<sequence length="139" mass="15939">MVTEEQLFLIVDDEPDMCWLLEHLLKREAYSVMKASSGREAMKLMETHKFCLAFVDLKLHDIEGLELARCFKRVDPSLRIIMVSGFCYKDDPTVQEALSEGLICDFIPKPFLHADIVRSIESARCVRIGSSKMMHGFPK</sequence>
<gene>
    <name evidence="4" type="ordered locus">Desti_4941</name>
</gene>
<reference evidence="5" key="1">
    <citation type="submission" date="2012-06" db="EMBL/GenBank/DDBJ databases">
        <title>Complete sequence of chromosome of Desulfomonile tiedjei DSM 6799.</title>
        <authorList>
            <person name="Lucas S."/>
            <person name="Copeland A."/>
            <person name="Lapidus A."/>
            <person name="Glavina del Rio T."/>
            <person name="Dalin E."/>
            <person name="Tice H."/>
            <person name="Bruce D."/>
            <person name="Goodwin L."/>
            <person name="Pitluck S."/>
            <person name="Peters L."/>
            <person name="Ovchinnikova G."/>
            <person name="Zeytun A."/>
            <person name="Lu M."/>
            <person name="Kyrpides N."/>
            <person name="Mavromatis K."/>
            <person name="Ivanova N."/>
            <person name="Brettin T."/>
            <person name="Detter J.C."/>
            <person name="Han C."/>
            <person name="Larimer F."/>
            <person name="Land M."/>
            <person name="Hauser L."/>
            <person name="Markowitz V."/>
            <person name="Cheng J.-F."/>
            <person name="Hugenholtz P."/>
            <person name="Woyke T."/>
            <person name="Wu D."/>
            <person name="Spring S."/>
            <person name="Schroeder M."/>
            <person name="Brambilla E."/>
            <person name="Klenk H.-P."/>
            <person name="Eisen J.A."/>
        </authorList>
    </citation>
    <scope>NUCLEOTIDE SEQUENCE [LARGE SCALE GENOMIC DNA]</scope>
    <source>
        <strain evidence="5">ATCC 49306 / DSM 6799 / DCB-1</strain>
    </source>
</reference>
<dbReference type="STRING" id="706587.Desti_4941"/>
<evidence type="ECO:0000256" key="2">
    <source>
        <dbReference type="PROSITE-ProRule" id="PRU00169"/>
    </source>
</evidence>
<dbReference type="GO" id="GO:0003677">
    <property type="term" value="F:DNA binding"/>
    <property type="evidence" value="ECO:0007669"/>
    <property type="project" value="UniProtKB-KW"/>
</dbReference>
<feature type="modified residue" description="4-aspartylphosphate" evidence="2">
    <location>
        <position position="56"/>
    </location>
</feature>
<dbReference type="Gene3D" id="3.40.50.2300">
    <property type="match status" value="1"/>
</dbReference>
<protein>
    <submittedName>
        <fullName evidence="4">Response regulator with CheY-like receiver, AAA-type ATPase, and DNA-binding domains</fullName>
    </submittedName>
</protein>
<dbReference type="SUPFAM" id="SSF52172">
    <property type="entry name" value="CheY-like"/>
    <property type="match status" value="1"/>
</dbReference>
<dbReference type="SMART" id="SM00448">
    <property type="entry name" value="REC"/>
    <property type="match status" value="1"/>
</dbReference>
<dbReference type="GO" id="GO:0000160">
    <property type="term" value="P:phosphorelay signal transduction system"/>
    <property type="evidence" value="ECO:0007669"/>
    <property type="project" value="InterPro"/>
</dbReference>
<dbReference type="HOGENOM" id="CLU_000445_69_8_7"/>
<organism evidence="4 5">
    <name type="scientific">Desulfomonile tiedjei (strain ATCC 49306 / DSM 6799 / DCB-1)</name>
    <dbReference type="NCBI Taxonomy" id="706587"/>
    <lineage>
        <taxon>Bacteria</taxon>
        <taxon>Pseudomonadati</taxon>
        <taxon>Thermodesulfobacteriota</taxon>
        <taxon>Desulfomonilia</taxon>
        <taxon>Desulfomonilales</taxon>
        <taxon>Desulfomonilaceae</taxon>
        <taxon>Desulfomonile</taxon>
    </lineage>
</organism>
<dbReference type="EMBL" id="CP003360">
    <property type="protein sequence ID" value="AFM27555.1"/>
    <property type="molecule type" value="Genomic_DNA"/>
</dbReference>
<dbReference type="PROSITE" id="PS50110">
    <property type="entry name" value="RESPONSE_REGULATORY"/>
    <property type="match status" value="1"/>
</dbReference>
<dbReference type="InterPro" id="IPR011006">
    <property type="entry name" value="CheY-like_superfamily"/>
</dbReference>
<dbReference type="RefSeq" id="WP_014812660.1">
    <property type="nucleotide sequence ID" value="NC_018025.1"/>
</dbReference>
<dbReference type="KEGG" id="dti:Desti_4941"/>
<dbReference type="CDD" id="cd00156">
    <property type="entry name" value="REC"/>
    <property type="match status" value="1"/>
</dbReference>
<dbReference type="PANTHER" id="PTHR44591:SF3">
    <property type="entry name" value="RESPONSE REGULATORY DOMAIN-CONTAINING PROTEIN"/>
    <property type="match status" value="1"/>
</dbReference>
<proteinExistence type="predicted"/>
<dbReference type="InterPro" id="IPR050595">
    <property type="entry name" value="Bact_response_regulator"/>
</dbReference>
<dbReference type="OrthoDB" id="9800029at2"/>
<evidence type="ECO:0000259" key="3">
    <source>
        <dbReference type="PROSITE" id="PS50110"/>
    </source>
</evidence>
<keyword evidence="1 2" id="KW-0597">Phosphoprotein</keyword>
<dbReference type="PANTHER" id="PTHR44591">
    <property type="entry name" value="STRESS RESPONSE REGULATOR PROTEIN 1"/>
    <property type="match status" value="1"/>
</dbReference>
<dbReference type="Proteomes" id="UP000006055">
    <property type="component" value="Chromosome"/>
</dbReference>
<accession>I4CDB4</accession>
<dbReference type="InterPro" id="IPR001789">
    <property type="entry name" value="Sig_transdc_resp-reg_receiver"/>
</dbReference>
<feature type="domain" description="Response regulatory" evidence="3">
    <location>
        <begin position="7"/>
        <end position="124"/>
    </location>
</feature>
<dbReference type="AlphaFoldDB" id="I4CDB4"/>